<proteinExistence type="predicted"/>
<accession>A0AAD8ZEF4</accession>
<comment type="caution">
    <text evidence="2">The sequence shown here is derived from an EMBL/GenBank/DDBJ whole genome shotgun (WGS) entry which is preliminary data.</text>
</comment>
<sequence length="238" mass="25531">MVRPLPPERPNGRRPLDDFGAGLSLVQGRTLRSPTDPRQITRIGTRKWTPMGPTTPTWTTMRVTRIIECSNISLRSDLGFDYGEDPSMEVEEVLIGDPPIVNDVASADSKSDEPPALKILPKAPPKRYRSGVSKPSRAAQREATAFEEETPSTRAYSPRTHAPVPKPRRGKREATSVPTPETGKATGVPPVMGMLKSPPSKSVKGDSPQVVGTPVQPTTVGQAGTPAGISLDSLPVLC</sequence>
<evidence type="ECO:0000313" key="2">
    <source>
        <dbReference type="EMBL" id="KAK1796493.1"/>
    </source>
</evidence>
<evidence type="ECO:0000256" key="1">
    <source>
        <dbReference type="SAM" id="MobiDB-lite"/>
    </source>
</evidence>
<protein>
    <submittedName>
        <fullName evidence="2">Uncharacterized protein</fullName>
    </submittedName>
</protein>
<dbReference type="EMBL" id="JAROKS010000015">
    <property type="protein sequence ID" value="KAK1796493.1"/>
    <property type="molecule type" value="Genomic_DNA"/>
</dbReference>
<evidence type="ECO:0000313" key="3">
    <source>
        <dbReference type="Proteomes" id="UP001239994"/>
    </source>
</evidence>
<name>A0AAD8ZEF4_9TELE</name>
<keyword evidence="3" id="KW-1185">Reference proteome</keyword>
<feature type="compositionally biased region" description="Low complexity" evidence="1">
    <location>
        <begin position="208"/>
        <end position="222"/>
    </location>
</feature>
<organism evidence="2 3">
    <name type="scientific">Electrophorus voltai</name>
    <dbReference type="NCBI Taxonomy" id="2609070"/>
    <lineage>
        <taxon>Eukaryota</taxon>
        <taxon>Metazoa</taxon>
        <taxon>Chordata</taxon>
        <taxon>Craniata</taxon>
        <taxon>Vertebrata</taxon>
        <taxon>Euteleostomi</taxon>
        <taxon>Actinopterygii</taxon>
        <taxon>Neopterygii</taxon>
        <taxon>Teleostei</taxon>
        <taxon>Ostariophysi</taxon>
        <taxon>Gymnotiformes</taxon>
        <taxon>Gymnotoidei</taxon>
        <taxon>Gymnotidae</taxon>
        <taxon>Electrophorus</taxon>
    </lineage>
</organism>
<dbReference type="AlphaFoldDB" id="A0AAD8ZEF4"/>
<feature type="non-terminal residue" evidence="2">
    <location>
        <position position="1"/>
    </location>
</feature>
<reference evidence="2" key="1">
    <citation type="submission" date="2023-03" db="EMBL/GenBank/DDBJ databases">
        <title>Electrophorus voltai genome.</title>
        <authorList>
            <person name="Bian C."/>
        </authorList>
    </citation>
    <scope>NUCLEOTIDE SEQUENCE</scope>
    <source>
        <strain evidence="2">CB-2022</strain>
        <tissue evidence="2">Muscle</tissue>
    </source>
</reference>
<feature type="region of interest" description="Disordered" evidence="1">
    <location>
        <begin position="105"/>
        <end position="232"/>
    </location>
</feature>
<gene>
    <name evidence="2" type="ORF">P4O66_009522</name>
</gene>
<dbReference type="Proteomes" id="UP001239994">
    <property type="component" value="Unassembled WGS sequence"/>
</dbReference>